<gene>
    <name evidence="3" type="ORF">CLV62_12160</name>
</gene>
<organism evidence="3 4">
    <name type="scientific">Dysgonomonas alginatilytica</name>
    <dbReference type="NCBI Taxonomy" id="1605892"/>
    <lineage>
        <taxon>Bacteria</taxon>
        <taxon>Pseudomonadati</taxon>
        <taxon>Bacteroidota</taxon>
        <taxon>Bacteroidia</taxon>
        <taxon>Bacteroidales</taxon>
        <taxon>Dysgonomonadaceae</taxon>
        <taxon>Dysgonomonas</taxon>
    </lineage>
</organism>
<evidence type="ECO:0000256" key="1">
    <source>
        <dbReference type="ARBA" id="ARBA00009580"/>
    </source>
</evidence>
<comment type="caution">
    <text evidence="3">The sequence shown here is derived from an EMBL/GenBank/DDBJ whole genome shotgun (WGS) entry which is preliminary data.</text>
</comment>
<dbReference type="GO" id="GO:0004721">
    <property type="term" value="F:phosphoprotein phosphatase activity"/>
    <property type="evidence" value="ECO:0007669"/>
    <property type="project" value="InterPro"/>
</dbReference>
<dbReference type="AlphaFoldDB" id="A0A2V3PL16"/>
<dbReference type="SUPFAM" id="SSF52799">
    <property type="entry name" value="(Phosphotyrosine protein) phosphatases II"/>
    <property type="match status" value="1"/>
</dbReference>
<sequence length="335" mass="37649">MISCKDSNMKADKAQYSGKDVSGEAFIIRNKDDKSAIVRIQTADKWLLYSGTSIDNIDFSKPVAEGRGSGIFPLNVPDSVRSYFQFVTPEGKAILAERHLPMEGGYNFRDLGGIKTTDGKFVKWGKIFRSDDLHNLTDGDLRYLSSIPLVSIVDFRSPDEIKRSPDKFPSSVSKDYAYSITPGNLLAAKSLANLKEAQMDSAMMDMNRILVTDSACVNRYKDFFTLLQQEKEVPLMFHCSAGKDRTGMGAALILFALGVDENTIIEDYLSSNIYLDGKYAQYIAQNPNLKPLFEVKKEFIQAGIDEIKKEHGTVENYLTNVLGVDIQKFRERYLY</sequence>
<dbReference type="InterPro" id="IPR016130">
    <property type="entry name" value="Tyr_Pase_AS"/>
</dbReference>
<proteinExistence type="inferred from homology"/>
<dbReference type="Gene3D" id="3.90.190.10">
    <property type="entry name" value="Protein tyrosine phosphatase superfamily"/>
    <property type="match status" value="1"/>
</dbReference>
<comment type="similarity">
    <text evidence="1">Belongs to the protein-tyrosine phosphatase family.</text>
</comment>
<reference evidence="3 4" key="1">
    <citation type="submission" date="2018-03" db="EMBL/GenBank/DDBJ databases">
        <title>Genomic Encyclopedia of Archaeal and Bacterial Type Strains, Phase II (KMG-II): from individual species to whole genera.</title>
        <authorList>
            <person name="Goeker M."/>
        </authorList>
    </citation>
    <scope>NUCLEOTIDE SEQUENCE [LARGE SCALE GENOMIC DNA]</scope>
    <source>
        <strain evidence="3 4">DSM 100214</strain>
    </source>
</reference>
<dbReference type="PANTHER" id="PTHR31126:SF1">
    <property type="entry name" value="TYROSINE SPECIFIC PROTEIN PHOSPHATASES DOMAIN-CONTAINING PROTEIN"/>
    <property type="match status" value="1"/>
</dbReference>
<evidence type="ECO:0000259" key="2">
    <source>
        <dbReference type="PROSITE" id="PS50056"/>
    </source>
</evidence>
<dbReference type="EMBL" id="QICL01000021">
    <property type="protein sequence ID" value="PXV62237.1"/>
    <property type="molecule type" value="Genomic_DNA"/>
</dbReference>
<feature type="domain" description="Tyrosine specific protein phosphatases" evidence="2">
    <location>
        <begin position="221"/>
        <end position="283"/>
    </location>
</feature>
<dbReference type="PROSITE" id="PS50056">
    <property type="entry name" value="TYR_PHOSPHATASE_2"/>
    <property type="match status" value="1"/>
</dbReference>
<dbReference type="PROSITE" id="PS00383">
    <property type="entry name" value="TYR_PHOSPHATASE_1"/>
    <property type="match status" value="1"/>
</dbReference>
<dbReference type="InterPro" id="IPR000387">
    <property type="entry name" value="Tyr_Pase_dom"/>
</dbReference>
<dbReference type="InterPro" id="IPR029021">
    <property type="entry name" value="Prot-tyrosine_phosphatase-like"/>
</dbReference>
<name>A0A2V3PL16_9BACT</name>
<dbReference type="Proteomes" id="UP000247973">
    <property type="component" value="Unassembled WGS sequence"/>
</dbReference>
<evidence type="ECO:0000313" key="4">
    <source>
        <dbReference type="Proteomes" id="UP000247973"/>
    </source>
</evidence>
<protein>
    <submittedName>
        <fullName evidence="3">Protein-tyrosine phosphatase</fullName>
    </submittedName>
</protein>
<evidence type="ECO:0000313" key="3">
    <source>
        <dbReference type="EMBL" id="PXV62237.1"/>
    </source>
</evidence>
<dbReference type="InterPro" id="IPR026893">
    <property type="entry name" value="Tyr/Ser_Pase_IphP-type"/>
</dbReference>
<accession>A0A2V3PL16</accession>
<dbReference type="PANTHER" id="PTHR31126">
    <property type="entry name" value="TYROSINE-PROTEIN PHOSPHATASE"/>
    <property type="match status" value="1"/>
</dbReference>
<keyword evidence="4" id="KW-1185">Reference proteome</keyword>
<dbReference type="Pfam" id="PF13350">
    <property type="entry name" value="Y_phosphatase3"/>
    <property type="match status" value="1"/>
</dbReference>